<dbReference type="EMBL" id="ABJD02000046">
    <property type="protein sequence ID" value="EDU61700.1"/>
    <property type="molecule type" value="Genomic_DNA"/>
</dbReference>
<sequence length="314" mass="33417">MHINFSKPICCFQSKAALAFAGIEGKQKQATLSTGIINIKNTVVGLFQEPKKAFKQVKWSKQLATVIQLPPNQPLASKGALSIPMPPPMPKPDIKPAQTGDGGKTGMDQVIAELKNSPVFKANAQKYQAAATEQPTSTNTPPPPPPMAEFAGLRNNIAALSQTTHGKTGMDQVIAELKNSPVFKANAQKYQAAATEQPTSTNTPPPPPPMAEFAGLRNTIAALSQTTHGKTGMDQVIAELKNSPVFKANAQKYQAAATEQPTSTNTPPPPPPMAKFAGLRNTIAASSQTTHDKTGMDQVIAQLKQHPVFKSNKE</sequence>
<reference evidence="3" key="1">
    <citation type="submission" date="2008-04" db="EMBL/GenBank/DDBJ databases">
        <title>Draft genome sequence of Providencia stuartii (ATCC 25827).</title>
        <authorList>
            <person name="Sudarsanam P."/>
            <person name="Ley R."/>
            <person name="Guruge J."/>
            <person name="Turnbaugh P.J."/>
            <person name="Mahowald M."/>
            <person name="Liep D."/>
            <person name="Gordon J."/>
        </authorList>
    </citation>
    <scope>NUCLEOTIDE SEQUENCE [LARGE SCALE GENOMIC DNA]</scope>
    <source>
        <strain evidence="3">ATCC 25827</strain>
    </source>
</reference>
<organism evidence="2 3">
    <name type="scientific">Providencia stuartii ATCC 25827</name>
    <dbReference type="NCBI Taxonomy" id="471874"/>
    <lineage>
        <taxon>Bacteria</taxon>
        <taxon>Pseudomonadati</taxon>
        <taxon>Pseudomonadota</taxon>
        <taxon>Gammaproteobacteria</taxon>
        <taxon>Enterobacterales</taxon>
        <taxon>Morganellaceae</taxon>
        <taxon>Providencia</taxon>
    </lineage>
</organism>
<feature type="region of interest" description="Disordered" evidence="1">
    <location>
        <begin position="126"/>
        <end position="149"/>
    </location>
</feature>
<dbReference type="Proteomes" id="UP000004506">
    <property type="component" value="Unassembled WGS sequence"/>
</dbReference>
<dbReference type="RefSeq" id="WP_004923586.1">
    <property type="nucleotide sequence ID" value="NZ_DS607670.1"/>
</dbReference>
<evidence type="ECO:0000256" key="1">
    <source>
        <dbReference type="SAM" id="MobiDB-lite"/>
    </source>
</evidence>
<feature type="region of interest" description="Disordered" evidence="1">
    <location>
        <begin position="189"/>
        <end position="212"/>
    </location>
</feature>
<proteinExistence type="predicted"/>
<evidence type="ECO:0000313" key="3">
    <source>
        <dbReference type="Proteomes" id="UP000004506"/>
    </source>
</evidence>
<evidence type="ECO:0000313" key="2">
    <source>
        <dbReference type="EMBL" id="EDU61700.1"/>
    </source>
</evidence>
<dbReference type="AlphaFoldDB" id="A0AA86YRJ0"/>
<accession>A0AA86YRJ0</accession>
<gene>
    <name evidence="2" type="ORF">PROSTU_00236</name>
</gene>
<protein>
    <submittedName>
        <fullName evidence="2">Uncharacterized protein</fullName>
    </submittedName>
</protein>
<name>A0AA86YRJ0_PROST</name>
<feature type="region of interest" description="Disordered" evidence="1">
    <location>
        <begin position="254"/>
        <end position="274"/>
    </location>
</feature>
<reference evidence="2 3" key="3">
    <citation type="submission" date="2008-05" db="EMBL/GenBank/DDBJ databases">
        <authorList>
            <person name="Fulton L."/>
            <person name="Clifton S."/>
            <person name="Fulton B."/>
            <person name="Xu J."/>
            <person name="Minx P."/>
            <person name="Pepin K.H."/>
            <person name="Johnson M."/>
            <person name="Thiruvilangam P."/>
            <person name="Bhonagiri V."/>
            <person name="Nash W.E."/>
            <person name="Mardis E.R."/>
            <person name="Wilson R.K."/>
        </authorList>
    </citation>
    <scope>NUCLEOTIDE SEQUENCE [LARGE SCALE GENOMIC DNA]</scope>
    <source>
        <strain evidence="2 3">ATCC 25827</strain>
    </source>
</reference>
<comment type="caution">
    <text evidence="2">The sequence shown here is derived from an EMBL/GenBank/DDBJ whole genome shotgun (WGS) entry which is preliminary data.</text>
</comment>
<reference evidence="3" key="2">
    <citation type="submission" date="2008-04" db="EMBL/GenBank/DDBJ databases">
        <title>Draft genome sequence of Providencia stuartii(ATCC 25827).</title>
        <authorList>
            <person name="Sudarsanam P."/>
            <person name="Ley R."/>
            <person name="Guruge J."/>
            <person name="Turnbaugh P.J."/>
            <person name="Mahowald M."/>
            <person name="Liep D."/>
            <person name="Gordon J."/>
        </authorList>
    </citation>
    <scope>NUCLEOTIDE SEQUENCE [LARGE SCALE GENOMIC DNA]</scope>
    <source>
        <strain evidence="3">ATCC 25827</strain>
    </source>
</reference>